<reference evidence="4" key="1">
    <citation type="submission" date="2017-05" db="EMBL/GenBank/DDBJ databases">
        <title>Complete and WGS of Bordetella genogroups.</title>
        <authorList>
            <person name="Spilker T."/>
            <person name="Lipuma J."/>
        </authorList>
    </citation>
    <scope>NUCLEOTIDE SEQUENCE [LARGE SCALE GENOMIC DNA]</scope>
    <source>
        <strain evidence="4">AU8856</strain>
    </source>
</reference>
<name>A0A261UJQ2_9BORD</name>
<dbReference type="EMBL" id="NEVS01000004">
    <property type="protein sequence ID" value="OZI62108.1"/>
    <property type="molecule type" value="Genomic_DNA"/>
</dbReference>
<dbReference type="SMART" id="SM00954">
    <property type="entry name" value="RelA_SpoT"/>
    <property type="match status" value="1"/>
</dbReference>
<evidence type="ECO:0000313" key="4">
    <source>
        <dbReference type="Proteomes" id="UP000215767"/>
    </source>
</evidence>
<dbReference type="RefSeq" id="WP_094843492.1">
    <property type="nucleotide sequence ID" value="NZ_NEVS01000004.1"/>
</dbReference>
<dbReference type="SUPFAM" id="SSF81301">
    <property type="entry name" value="Nucleotidyltransferase"/>
    <property type="match status" value="1"/>
</dbReference>
<dbReference type="AlphaFoldDB" id="A0A261UJQ2"/>
<comment type="caution">
    <text evidence="3">The sequence shown here is derived from an EMBL/GenBank/DDBJ whole genome shotgun (WGS) entry which is preliminary data.</text>
</comment>
<dbReference type="PANTHER" id="PTHR41773:SF1">
    <property type="entry name" value="RELA_SPOT DOMAIN-CONTAINING PROTEIN"/>
    <property type="match status" value="1"/>
</dbReference>
<dbReference type="InterPro" id="IPR007685">
    <property type="entry name" value="RelA_SpoT"/>
</dbReference>
<gene>
    <name evidence="3" type="ORF">CAL28_23060</name>
</gene>
<sequence>MNIDEYAGKYFALYESFAETVQFIVKKALLVAETVPHPQSIQYRAKSIESLRNRLADDGKLESQTLEQDRRDLAGVRIILYTNNDVENFLNSRLIPENFEIDEGATKIHHPVPENENARYRGIHYTVRLREDRICLPEYARFSGLRCEVQVQTILNHAWSETSHDIVYKNKLSDGYGKRAMEGITRRFERIMDEYLIPAGYEIQKAQQEYERLLRGKQLFDNDVVTLLDNAQNNNQRYEVLSSLQNHAIPYYDDLPAAYDRLKAPLLRAVLTSRETEQVQVETAFGSMEGFNTEAITKLVVEIIEELRYADAVTTLQLLIDIYRDEPNERVRERIVNVSKHLAGYNIDVYQQVGLVLQMALVDRLNGMDAAEVDRIRPIALAVWSEALQLTINGHTWKGDSVIFRSGAVPASDQLMEVRDKAIVALFAAYDRSTDDSQRLRVLSALDNATRVPSQVASPDELLTATLRDATRIIEFMTERAPQTSYELLRHLEHQYLYDYYRVSGLADSERGKAVHQAEAAALVRVVFRFRDAVNADKLFVRYKVLVGHESVLSAHWTDRNLDYKESDAYRRQEVDRYVSAIDTESEKDWFELATRCAQARSSDLAMFAVFGDFIVLLSKRKPEVAERFLAKACDDLHGFLAAFLIGLAASSRQDIYERVLSDELDSARNLAAVVHHLRYSEARLPLVARRLLDRAMQTDNAVAVAKLLSFAMEAYGTEKLDDADAVTHDALVYLTERKDVSWVSDVWFAAGLDATFYQKASPERLGQILKNLAYLPKVDRRVERILRPLAERYPEAMWDYFGDRLARAELVADENEDKFEAVPYRLHDLQKALSKDAKLAVAKGMAWFTRDATLFQYRGGRLLGAVFPRDTDAFMAVLAELVKEGGETEADFALAILRNYHGEAFTHVVLTEIVSRFSEDDRRRDGIRSCIESTGVIHGELGIANAWRARKESLSKWLEDPRQEVSAFAKREMTNLDLMIAAEERRAEEVARMRKMDYENTDDEDEGKPPPGRDVEH</sequence>
<protein>
    <recommendedName>
        <fullName evidence="2">RelA/SpoT domain-containing protein</fullName>
    </recommendedName>
</protein>
<dbReference type="OrthoDB" id="9789634at2"/>
<feature type="compositionally biased region" description="Basic and acidic residues" evidence="1">
    <location>
        <begin position="1008"/>
        <end position="1018"/>
    </location>
</feature>
<dbReference type="CDD" id="cd05399">
    <property type="entry name" value="NT_Rel-Spo_like"/>
    <property type="match status" value="1"/>
</dbReference>
<dbReference type="InterPro" id="IPR043519">
    <property type="entry name" value="NT_sf"/>
</dbReference>
<evidence type="ECO:0000313" key="3">
    <source>
        <dbReference type="EMBL" id="OZI62108.1"/>
    </source>
</evidence>
<organism evidence="3 4">
    <name type="scientific">Bordetella genomosp. 11</name>
    <dbReference type="NCBI Taxonomy" id="1416808"/>
    <lineage>
        <taxon>Bacteria</taxon>
        <taxon>Pseudomonadati</taxon>
        <taxon>Pseudomonadota</taxon>
        <taxon>Betaproteobacteria</taxon>
        <taxon>Burkholderiales</taxon>
        <taxon>Alcaligenaceae</taxon>
        <taxon>Bordetella</taxon>
    </lineage>
</organism>
<accession>A0A261UJQ2</accession>
<feature type="region of interest" description="Disordered" evidence="1">
    <location>
        <begin position="993"/>
        <end position="1018"/>
    </location>
</feature>
<dbReference type="PANTHER" id="PTHR41773">
    <property type="entry name" value="GTP PYROPHOSPHATASE-RELATED"/>
    <property type="match status" value="1"/>
</dbReference>
<dbReference type="Proteomes" id="UP000215767">
    <property type="component" value="Unassembled WGS sequence"/>
</dbReference>
<proteinExistence type="predicted"/>
<dbReference type="Pfam" id="PF04607">
    <property type="entry name" value="RelA_SpoT"/>
    <property type="match status" value="1"/>
</dbReference>
<dbReference type="GO" id="GO:0015969">
    <property type="term" value="P:guanosine tetraphosphate metabolic process"/>
    <property type="evidence" value="ECO:0007669"/>
    <property type="project" value="InterPro"/>
</dbReference>
<evidence type="ECO:0000259" key="2">
    <source>
        <dbReference type="SMART" id="SM00954"/>
    </source>
</evidence>
<keyword evidence="4" id="KW-1185">Reference proteome</keyword>
<evidence type="ECO:0000256" key="1">
    <source>
        <dbReference type="SAM" id="MobiDB-lite"/>
    </source>
</evidence>
<dbReference type="Gene3D" id="3.30.460.10">
    <property type="entry name" value="Beta Polymerase, domain 2"/>
    <property type="match status" value="1"/>
</dbReference>
<feature type="domain" description="RelA/SpoT" evidence="2">
    <location>
        <begin position="43"/>
        <end position="174"/>
    </location>
</feature>